<dbReference type="SUPFAM" id="SSF50998">
    <property type="entry name" value="Quinoprotein alcohol dehydrogenase-like"/>
    <property type="match status" value="2"/>
</dbReference>
<dbReference type="InterPro" id="IPR002372">
    <property type="entry name" value="PQQ_rpt_dom"/>
</dbReference>
<protein>
    <submittedName>
        <fullName evidence="2">Outer membrane protein assembly factor BamB</fullName>
    </submittedName>
</protein>
<organism evidence="2 3">
    <name type="scientific">Nocardioides panaciterrulae</name>
    <dbReference type="NCBI Taxonomy" id="661492"/>
    <lineage>
        <taxon>Bacteria</taxon>
        <taxon>Bacillati</taxon>
        <taxon>Actinomycetota</taxon>
        <taxon>Actinomycetes</taxon>
        <taxon>Propionibacteriales</taxon>
        <taxon>Nocardioidaceae</taxon>
        <taxon>Nocardioides</taxon>
    </lineage>
</organism>
<keyword evidence="3" id="KW-1185">Reference proteome</keyword>
<evidence type="ECO:0000313" key="3">
    <source>
        <dbReference type="Proteomes" id="UP000535511"/>
    </source>
</evidence>
<dbReference type="PANTHER" id="PTHR34512">
    <property type="entry name" value="CELL SURFACE PROTEIN"/>
    <property type="match status" value="1"/>
</dbReference>
<dbReference type="AlphaFoldDB" id="A0A7Y9E5V9"/>
<dbReference type="Gene3D" id="2.130.10.10">
    <property type="entry name" value="YVTN repeat-like/Quinoprotein amine dehydrogenase"/>
    <property type="match status" value="2"/>
</dbReference>
<comment type="caution">
    <text evidence="2">The sequence shown here is derived from an EMBL/GenBank/DDBJ whole genome shotgun (WGS) entry which is preliminary data.</text>
</comment>
<dbReference type="Pfam" id="PF13360">
    <property type="entry name" value="PQQ_2"/>
    <property type="match status" value="2"/>
</dbReference>
<dbReference type="Proteomes" id="UP000535511">
    <property type="component" value="Unassembled WGS sequence"/>
</dbReference>
<proteinExistence type="predicted"/>
<dbReference type="RefSeq" id="WP_179663292.1">
    <property type="nucleotide sequence ID" value="NZ_JACCBG010000001.1"/>
</dbReference>
<evidence type="ECO:0000313" key="2">
    <source>
        <dbReference type="EMBL" id="NYD41562.1"/>
    </source>
</evidence>
<dbReference type="PANTHER" id="PTHR34512:SF30">
    <property type="entry name" value="OUTER MEMBRANE PROTEIN ASSEMBLY FACTOR BAMB"/>
    <property type="match status" value="1"/>
</dbReference>
<reference evidence="2 3" key="1">
    <citation type="submission" date="2020-07" db="EMBL/GenBank/DDBJ databases">
        <title>Sequencing the genomes of 1000 actinobacteria strains.</title>
        <authorList>
            <person name="Klenk H.-P."/>
        </authorList>
    </citation>
    <scope>NUCLEOTIDE SEQUENCE [LARGE SCALE GENOMIC DNA]</scope>
    <source>
        <strain evidence="2 3">DSM 21350</strain>
    </source>
</reference>
<feature type="domain" description="Pyrrolo-quinoline quinone repeat" evidence="1">
    <location>
        <begin position="32"/>
        <end position="207"/>
    </location>
</feature>
<dbReference type="EMBL" id="JACCBG010000001">
    <property type="protein sequence ID" value="NYD41562.1"/>
    <property type="molecule type" value="Genomic_DNA"/>
</dbReference>
<feature type="domain" description="Pyrrolo-quinoline quinone repeat" evidence="1">
    <location>
        <begin position="241"/>
        <end position="350"/>
    </location>
</feature>
<name>A0A7Y9E5V9_9ACTN</name>
<dbReference type="InterPro" id="IPR018391">
    <property type="entry name" value="PQQ_b-propeller_rpt"/>
</dbReference>
<dbReference type="InterPro" id="IPR015943">
    <property type="entry name" value="WD40/YVTN_repeat-like_dom_sf"/>
</dbReference>
<gene>
    <name evidence="2" type="ORF">BJZ21_001645</name>
</gene>
<dbReference type="InterPro" id="IPR011047">
    <property type="entry name" value="Quinoprotein_ADH-like_sf"/>
</dbReference>
<accession>A0A7Y9E5V9</accession>
<sequence>MLAVGALFTGLVAACAGCSGTESAPPECHPGRSTLSSLDAGTGQVAWRASLSQTSELPPQVEDGVVVISAPCGAAVLDLADGKVRYDAATTGELVGVDDDVLFTVVRPTGDPATVVGTDLRTGRPVSGLSSNLPFWDAVVADGTLVTLFGDELRGDGGGEGGTAWQLQVPAYRQPRLVLGGHLVLVVAADGSTFAVDPADGALRWRTVPPVAATSYGMRVTGDGATVLTAATTGDERQRSFVYATDAWTGRLAWTRSALGVLGVDRHLTVLRTAPGIVAVDTTTGDLRWRRPAPGLDADAVLAPAARGAGVLVALSPEGVTAVDARTGTVRWRLGVERVHQELALAPDGRLLLLDSDVVPHLGA</sequence>
<dbReference type="SMART" id="SM00564">
    <property type="entry name" value="PQQ"/>
    <property type="match status" value="5"/>
</dbReference>
<evidence type="ECO:0000259" key="1">
    <source>
        <dbReference type="Pfam" id="PF13360"/>
    </source>
</evidence>